<reference evidence="2" key="1">
    <citation type="journal article" date="2018" name="BMC Genomics">
        <title>Genomic insights into host adaptation between the wheat stripe rust pathogen (Puccinia striiformis f. sp. tritici) and the barley stripe rust pathogen (Puccinia striiformis f. sp. hordei).</title>
        <authorList>
            <person name="Xia C."/>
            <person name="Wang M."/>
            <person name="Yin C."/>
            <person name="Cornejo O.E."/>
            <person name="Hulbert S.H."/>
            <person name="Chen X."/>
        </authorList>
    </citation>
    <scope>NUCLEOTIDE SEQUENCE [LARGE SCALE GENOMIC DNA]</scope>
    <source>
        <strain evidence="2">93-210</strain>
    </source>
</reference>
<gene>
    <name evidence="1" type="ORF">MJO28_009484</name>
</gene>
<name>A0ACC0E9F9_9BASI</name>
<accession>A0ACC0E9F9</accession>
<evidence type="ECO:0000313" key="2">
    <source>
        <dbReference type="Proteomes" id="UP001060170"/>
    </source>
</evidence>
<proteinExistence type="predicted"/>
<evidence type="ECO:0000313" key="1">
    <source>
        <dbReference type="EMBL" id="KAI7947576.1"/>
    </source>
</evidence>
<organism evidence="1 2">
    <name type="scientific">Puccinia striiformis f. sp. tritici</name>
    <dbReference type="NCBI Taxonomy" id="168172"/>
    <lineage>
        <taxon>Eukaryota</taxon>
        <taxon>Fungi</taxon>
        <taxon>Dikarya</taxon>
        <taxon>Basidiomycota</taxon>
        <taxon>Pucciniomycotina</taxon>
        <taxon>Pucciniomycetes</taxon>
        <taxon>Pucciniales</taxon>
        <taxon>Pucciniaceae</taxon>
        <taxon>Puccinia</taxon>
    </lineage>
</organism>
<comment type="caution">
    <text evidence="1">The sequence shown here is derived from an EMBL/GenBank/DDBJ whole genome shotgun (WGS) entry which is preliminary data.</text>
</comment>
<protein>
    <submittedName>
        <fullName evidence="1">Uncharacterized protein</fullName>
    </submittedName>
</protein>
<dbReference type="EMBL" id="CM045873">
    <property type="protein sequence ID" value="KAI7947576.1"/>
    <property type="molecule type" value="Genomic_DNA"/>
</dbReference>
<dbReference type="Proteomes" id="UP001060170">
    <property type="component" value="Chromosome 9"/>
</dbReference>
<keyword evidence="2" id="KW-1185">Reference proteome</keyword>
<reference evidence="1 2" key="3">
    <citation type="journal article" date="2022" name="Microbiol. Spectr.">
        <title>Folding features and dynamics of 3D genome architecture in plant fungal pathogens.</title>
        <authorList>
            <person name="Xia C."/>
        </authorList>
    </citation>
    <scope>NUCLEOTIDE SEQUENCE [LARGE SCALE GENOMIC DNA]</scope>
    <source>
        <strain evidence="1 2">93-210</strain>
    </source>
</reference>
<reference evidence="2" key="2">
    <citation type="journal article" date="2018" name="Mol. Plant Microbe Interact.">
        <title>Genome sequence resources for the wheat stripe rust pathogen (Puccinia striiformis f. sp. tritici) and the barley stripe rust pathogen (Puccinia striiformis f. sp. hordei).</title>
        <authorList>
            <person name="Xia C."/>
            <person name="Wang M."/>
            <person name="Yin C."/>
            <person name="Cornejo O.E."/>
            <person name="Hulbert S.H."/>
            <person name="Chen X."/>
        </authorList>
    </citation>
    <scope>NUCLEOTIDE SEQUENCE [LARGE SCALE GENOMIC DNA]</scope>
    <source>
        <strain evidence="2">93-210</strain>
    </source>
</reference>
<sequence length="108" mass="12292">MKLVKEKIDLPACLLTSRPGQREQRCLYVRLATVGLTSEMLAISNLTKLTGYNDDELKKHLENNLFNKYNQECKLLQIDPGSNLTCGLDAREGIVIPRQNWTLSDAHY</sequence>